<dbReference type="PANTHER" id="PTHR28027">
    <property type="entry name" value="TRANSCRIPTIONAL REGULATOR MIT1"/>
    <property type="match status" value="1"/>
</dbReference>
<proteinExistence type="predicted"/>
<evidence type="ECO:0008006" key="3">
    <source>
        <dbReference type="Google" id="ProtNLM"/>
    </source>
</evidence>
<accession>A0AAD7NVH5</accession>
<protein>
    <recommendedName>
        <fullName evidence="3">cAMP-independent regulatory protein pac2</fullName>
    </recommendedName>
</protein>
<name>A0AAD7NVH5_9AGAR</name>
<dbReference type="GO" id="GO:0003677">
    <property type="term" value="F:DNA binding"/>
    <property type="evidence" value="ECO:0007669"/>
    <property type="project" value="TreeGrafter"/>
</dbReference>
<dbReference type="Pfam" id="PF09729">
    <property type="entry name" value="Gti1_Pac2"/>
    <property type="match status" value="1"/>
</dbReference>
<reference evidence="1" key="1">
    <citation type="submission" date="2023-03" db="EMBL/GenBank/DDBJ databases">
        <title>Massive genome expansion in bonnet fungi (Mycena s.s.) driven by repeated elements and novel gene families across ecological guilds.</title>
        <authorList>
            <consortium name="Lawrence Berkeley National Laboratory"/>
            <person name="Harder C.B."/>
            <person name="Miyauchi S."/>
            <person name="Viragh M."/>
            <person name="Kuo A."/>
            <person name="Thoen E."/>
            <person name="Andreopoulos B."/>
            <person name="Lu D."/>
            <person name="Skrede I."/>
            <person name="Drula E."/>
            <person name="Henrissat B."/>
            <person name="Morin E."/>
            <person name="Kohler A."/>
            <person name="Barry K."/>
            <person name="LaButti K."/>
            <person name="Morin E."/>
            <person name="Salamov A."/>
            <person name="Lipzen A."/>
            <person name="Mereny Z."/>
            <person name="Hegedus B."/>
            <person name="Baldrian P."/>
            <person name="Stursova M."/>
            <person name="Weitz H."/>
            <person name="Taylor A."/>
            <person name="Grigoriev I.V."/>
            <person name="Nagy L.G."/>
            <person name="Martin F."/>
            <person name="Kauserud H."/>
        </authorList>
    </citation>
    <scope>NUCLEOTIDE SEQUENCE</scope>
    <source>
        <strain evidence="1">CBHHK188m</strain>
    </source>
</reference>
<evidence type="ECO:0000313" key="2">
    <source>
        <dbReference type="Proteomes" id="UP001215280"/>
    </source>
</evidence>
<gene>
    <name evidence="1" type="ORF">DFH07DRAFT_980901</name>
</gene>
<sequence>MQSATCTNLRVRSPTDVRVIFHAVLDTLPMVTRRLDSEERGLIVPGSVHVESKKSFSAKYSSQSSVGIERWTDGIRWGPSRVREHASQELLIKQTYTAYVDTPREQRKWHLIAYFTEESVDRLNSIDDYPTLSWTLTGNTSVRSVKERPNHVFNLDDSADSREFSHLPYVAYDPDSVSCCSSRSTPSPLYTTHEVGAITGHRRGRTLPESDLGFLAPLEYPKTAAPPRRHPVDETALKLFKANPCSKRYVRFSGHIFLVYWRGDRVGTVSDLSGTMNRTF</sequence>
<organism evidence="1 2">
    <name type="scientific">Mycena maculata</name>
    <dbReference type="NCBI Taxonomy" id="230809"/>
    <lineage>
        <taxon>Eukaryota</taxon>
        <taxon>Fungi</taxon>
        <taxon>Dikarya</taxon>
        <taxon>Basidiomycota</taxon>
        <taxon>Agaricomycotina</taxon>
        <taxon>Agaricomycetes</taxon>
        <taxon>Agaricomycetidae</taxon>
        <taxon>Agaricales</taxon>
        <taxon>Marasmiineae</taxon>
        <taxon>Mycenaceae</taxon>
        <taxon>Mycena</taxon>
    </lineage>
</organism>
<dbReference type="InterPro" id="IPR018608">
    <property type="entry name" value="Gti1/Pac2"/>
</dbReference>
<dbReference type="AlphaFoldDB" id="A0AAD7NVH5"/>
<dbReference type="EMBL" id="JARJLG010000012">
    <property type="protein sequence ID" value="KAJ7776626.1"/>
    <property type="molecule type" value="Genomic_DNA"/>
</dbReference>
<keyword evidence="2" id="KW-1185">Reference proteome</keyword>
<comment type="caution">
    <text evidence="1">The sequence shown here is derived from an EMBL/GenBank/DDBJ whole genome shotgun (WGS) entry which is preliminary data.</text>
</comment>
<dbReference type="PANTHER" id="PTHR28027:SF2">
    <property type="entry name" value="TRANSCRIPTIONAL REGULATOR MIT1"/>
    <property type="match status" value="1"/>
</dbReference>
<evidence type="ECO:0000313" key="1">
    <source>
        <dbReference type="EMBL" id="KAJ7776626.1"/>
    </source>
</evidence>
<dbReference type="Proteomes" id="UP001215280">
    <property type="component" value="Unassembled WGS sequence"/>
</dbReference>